<keyword evidence="2" id="KW-1185">Reference proteome</keyword>
<evidence type="ECO:0000313" key="1">
    <source>
        <dbReference type="EMBL" id="MBL4952196.1"/>
    </source>
</evidence>
<gene>
    <name evidence="1" type="ORF">JK635_08235</name>
</gene>
<name>A0ABS1TPN9_9BACI</name>
<dbReference type="Proteomes" id="UP000623967">
    <property type="component" value="Unassembled WGS sequence"/>
</dbReference>
<dbReference type="EMBL" id="JAESWB010000134">
    <property type="protein sequence ID" value="MBL4952196.1"/>
    <property type="molecule type" value="Genomic_DNA"/>
</dbReference>
<protein>
    <submittedName>
        <fullName evidence="1">Uncharacterized protein</fullName>
    </submittedName>
</protein>
<accession>A0ABS1TPN9</accession>
<proteinExistence type="predicted"/>
<reference evidence="1 2" key="1">
    <citation type="submission" date="2021-01" db="EMBL/GenBank/DDBJ databases">
        <title>Genome public.</title>
        <authorList>
            <person name="Liu C."/>
            <person name="Sun Q."/>
        </authorList>
    </citation>
    <scope>NUCLEOTIDE SEQUENCE [LARGE SCALE GENOMIC DNA]</scope>
    <source>
        <strain evidence="1 2">YIM B02564</strain>
    </source>
</reference>
<organism evidence="1 2">
    <name type="scientific">Neobacillus paridis</name>
    <dbReference type="NCBI Taxonomy" id="2803862"/>
    <lineage>
        <taxon>Bacteria</taxon>
        <taxon>Bacillati</taxon>
        <taxon>Bacillota</taxon>
        <taxon>Bacilli</taxon>
        <taxon>Bacillales</taxon>
        <taxon>Bacillaceae</taxon>
        <taxon>Neobacillus</taxon>
    </lineage>
</organism>
<dbReference type="RefSeq" id="WP_202653474.1">
    <property type="nucleotide sequence ID" value="NZ_JAESWB010000134.1"/>
</dbReference>
<evidence type="ECO:0000313" key="2">
    <source>
        <dbReference type="Proteomes" id="UP000623967"/>
    </source>
</evidence>
<comment type="caution">
    <text evidence="1">The sequence shown here is derived from an EMBL/GenBank/DDBJ whole genome shotgun (WGS) entry which is preliminary data.</text>
</comment>
<sequence>MAKGFDETTTLAVRWRKAEKDRVITYPKISSGWLMHDFLCEPAFQALIKELAERGYDLSTLRFSVKLKEGEQ</sequence>